<keyword evidence="1" id="KW-0175">Coiled coil</keyword>
<gene>
    <name evidence="2" type="ORF">ATZ99_04580</name>
</gene>
<keyword evidence="3" id="KW-1185">Reference proteome</keyword>
<comment type="caution">
    <text evidence="2">The sequence shown here is derived from an EMBL/GenBank/DDBJ whole genome shotgun (WGS) entry which is preliminary data.</text>
</comment>
<proteinExistence type="predicted"/>
<accession>A0A162MVF1</accession>
<dbReference type="AlphaFoldDB" id="A0A162MVF1"/>
<dbReference type="OrthoDB" id="1729721at2"/>
<organism evidence="2 3">
    <name type="scientific">Thermovenabulum gondwanense</name>
    <dbReference type="NCBI Taxonomy" id="520767"/>
    <lineage>
        <taxon>Bacteria</taxon>
        <taxon>Bacillati</taxon>
        <taxon>Bacillota</taxon>
        <taxon>Clostridia</taxon>
        <taxon>Thermosediminibacterales</taxon>
        <taxon>Thermosediminibacteraceae</taxon>
        <taxon>Thermovenabulum</taxon>
    </lineage>
</organism>
<protein>
    <submittedName>
        <fullName evidence="2">Uncharacterized protein</fullName>
    </submittedName>
</protein>
<feature type="coiled-coil region" evidence="1">
    <location>
        <begin position="41"/>
        <end position="134"/>
    </location>
</feature>
<dbReference type="STRING" id="520767.ATZ99_04580"/>
<dbReference type="Proteomes" id="UP000075737">
    <property type="component" value="Unassembled WGS sequence"/>
</dbReference>
<name>A0A162MVF1_9FIRM</name>
<reference evidence="2 3" key="1">
    <citation type="submission" date="2015-12" db="EMBL/GenBank/DDBJ databases">
        <title>Draft genome of Thermovenabulum gondwanense isolated from a red thermophilic microbial mat colonisisng an outflow channel of a bore well.</title>
        <authorList>
            <person name="Patel B.K."/>
        </authorList>
    </citation>
    <scope>NUCLEOTIDE SEQUENCE [LARGE SCALE GENOMIC DNA]</scope>
    <source>
        <strain evidence="2 3">R270</strain>
    </source>
</reference>
<evidence type="ECO:0000313" key="3">
    <source>
        <dbReference type="Proteomes" id="UP000075737"/>
    </source>
</evidence>
<dbReference type="RefSeq" id="WP_157074686.1">
    <property type="nucleotide sequence ID" value="NZ_LOHZ01000020.1"/>
</dbReference>
<dbReference type="EMBL" id="LOHZ01000020">
    <property type="protein sequence ID" value="KYO67818.1"/>
    <property type="molecule type" value="Genomic_DNA"/>
</dbReference>
<evidence type="ECO:0000313" key="2">
    <source>
        <dbReference type="EMBL" id="KYO67818.1"/>
    </source>
</evidence>
<sequence>MLYDYRDLSRDLITANGNFTSCINLLQDNYNQFTGVLKDLHDKLRRAISNTENNLKQLELEISQNNGTLAKLLAGSNQKLQQEQVSKRRMDIINELSEIEKQLENLNRDFSNSVQNIVENLNKQMLTYREMENKVKTGLEQVNSSEFSMVSPNPVLAVNQSIQTAIDTLNKIRQNIAENKVLNEITNTLDNIQ</sequence>
<evidence type="ECO:0000256" key="1">
    <source>
        <dbReference type="SAM" id="Coils"/>
    </source>
</evidence>